<keyword evidence="8 11" id="KW-0326">Glycosidase</keyword>
<comment type="pathway">
    <text evidence="2 11">Glycan degradation; xylan degradation.</text>
</comment>
<dbReference type="PANTHER" id="PTHR46828:SF2">
    <property type="entry name" value="ENDO-1,4-BETA-XYLANASE A-RELATED"/>
    <property type="match status" value="1"/>
</dbReference>
<evidence type="ECO:0000256" key="2">
    <source>
        <dbReference type="ARBA" id="ARBA00004851"/>
    </source>
</evidence>
<evidence type="ECO:0000256" key="3">
    <source>
        <dbReference type="ARBA" id="ARBA00007792"/>
    </source>
</evidence>
<comment type="caution">
    <text evidence="10">Lacks conserved residue(s) required for the propagation of feature annotation.</text>
</comment>
<name>A0ABY0HGK6_9PEZI</name>
<dbReference type="Pfam" id="PF00457">
    <property type="entry name" value="Glyco_hydro_11"/>
    <property type="match status" value="1"/>
</dbReference>
<evidence type="ECO:0000256" key="7">
    <source>
        <dbReference type="ARBA" id="ARBA00023277"/>
    </source>
</evidence>
<evidence type="ECO:0000256" key="5">
    <source>
        <dbReference type="ARBA" id="ARBA00022651"/>
    </source>
</evidence>
<dbReference type="PANTHER" id="PTHR46828">
    <property type="entry name" value="ENDO-1,4-BETA-XYLANASE A-RELATED"/>
    <property type="match status" value="1"/>
</dbReference>
<comment type="catalytic activity">
    <reaction evidence="1 11">
        <text>Endohydrolysis of (1-&gt;4)-beta-D-xylosidic linkages in xylans.</text>
        <dbReference type="EC" id="3.2.1.8"/>
    </reaction>
</comment>
<evidence type="ECO:0000259" key="13">
    <source>
        <dbReference type="PROSITE" id="PS51761"/>
    </source>
</evidence>
<evidence type="ECO:0000256" key="4">
    <source>
        <dbReference type="ARBA" id="ARBA00012590"/>
    </source>
</evidence>
<evidence type="ECO:0000256" key="6">
    <source>
        <dbReference type="ARBA" id="ARBA00022801"/>
    </source>
</evidence>
<feature type="domain" description="GH11" evidence="13">
    <location>
        <begin position="1"/>
        <end position="139"/>
    </location>
</feature>
<evidence type="ECO:0000256" key="10">
    <source>
        <dbReference type="PROSITE-ProRule" id="PRU01097"/>
    </source>
</evidence>
<evidence type="ECO:0000256" key="9">
    <source>
        <dbReference type="ARBA" id="ARBA00023326"/>
    </source>
</evidence>
<evidence type="ECO:0000256" key="1">
    <source>
        <dbReference type="ARBA" id="ARBA00000681"/>
    </source>
</evidence>
<dbReference type="InterPro" id="IPR033123">
    <property type="entry name" value="GH11_dom"/>
</dbReference>
<protein>
    <recommendedName>
        <fullName evidence="4 11">Endo-1,4-beta-xylanase</fullName>
        <ecNumber evidence="4 11">3.2.1.8</ecNumber>
    </recommendedName>
</protein>
<dbReference type="InterPro" id="IPR013320">
    <property type="entry name" value="ConA-like_dom_sf"/>
</dbReference>
<keyword evidence="5 11" id="KW-0858">Xylan degradation</keyword>
<keyword evidence="6 11" id="KW-0378">Hydrolase</keyword>
<dbReference type="SUPFAM" id="SSF49899">
    <property type="entry name" value="Concanavalin A-like lectins/glucanases"/>
    <property type="match status" value="1"/>
</dbReference>
<comment type="caution">
    <text evidence="14">The sequence shown here is derived from an EMBL/GenBank/DDBJ whole genome shotgun (WGS) entry which is preliminary data.</text>
</comment>
<evidence type="ECO:0000256" key="11">
    <source>
        <dbReference type="RuleBase" id="RU362015"/>
    </source>
</evidence>
<comment type="similarity">
    <text evidence="3 10 11">Belongs to the glycosyl hydrolase 11 (cellulase G) family.</text>
</comment>
<organism evidence="14 15">
    <name type="scientific">Monosporascus cannonballus</name>
    <dbReference type="NCBI Taxonomy" id="155416"/>
    <lineage>
        <taxon>Eukaryota</taxon>
        <taxon>Fungi</taxon>
        <taxon>Dikarya</taxon>
        <taxon>Ascomycota</taxon>
        <taxon>Pezizomycotina</taxon>
        <taxon>Sordariomycetes</taxon>
        <taxon>Xylariomycetidae</taxon>
        <taxon>Xylariales</taxon>
        <taxon>Xylariales incertae sedis</taxon>
        <taxon>Monosporascus</taxon>
    </lineage>
</organism>
<evidence type="ECO:0000256" key="8">
    <source>
        <dbReference type="ARBA" id="ARBA00023295"/>
    </source>
</evidence>
<gene>
    <name evidence="14" type="ORF">DL762_001348</name>
</gene>
<evidence type="ECO:0000256" key="12">
    <source>
        <dbReference type="SAM" id="MobiDB-lite"/>
    </source>
</evidence>
<evidence type="ECO:0000313" key="14">
    <source>
        <dbReference type="EMBL" id="RYO92986.1"/>
    </source>
</evidence>
<dbReference type="PROSITE" id="PS51761">
    <property type="entry name" value="GH11_3"/>
    <property type="match status" value="1"/>
</dbReference>
<feature type="region of interest" description="Disordered" evidence="12">
    <location>
        <begin position="139"/>
        <end position="162"/>
    </location>
</feature>
<keyword evidence="15" id="KW-1185">Reference proteome</keyword>
<keyword evidence="9 11" id="KW-0624">Polysaccharide degradation</keyword>
<keyword evidence="7 11" id="KW-0119">Carbohydrate metabolism</keyword>
<accession>A0ABY0HGK6</accession>
<dbReference type="Gene3D" id="2.60.120.180">
    <property type="match status" value="1"/>
</dbReference>
<dbReference type="InterPro" id="IPR013319">
    <property type="entry name" value="GH11/12"/>
</dbReference>
<evidence type="ECO:0000313" key="15">
    <source>
        <dbReference type="Proteomes" id="UP000294003"/>
    </source>
</evidence>
<dbReference type="InterPro" id="IPR001137">
    <property type="entry name" value="Glyco_hydro_11"/>
</dbReference>
<proteinExistence type="inferred from homology"/>
<reference evidence="14 15" key="1">
    <citation type="submission" date="2018-06" db="EMBL/GenBank/DDBJ databases">
        <title>Complete Genomes of Monosporascus.</title>
        <authorList>
            <person name="Robinson A.J."/>
            <person name="Natvig D.O."/>
        </authorList>
    </citation>
    <scope>NUCLEOTIDE SEQUENCE [LARGE SCALE GENOMIC DNA]</scope>
    <source>
        <strain evidence="14 15">CBS 609.92</strain>
    </source>
</reference>
<dbReference type="Proteomes" id="UP000294003">
    <property type="component" value="Unassembled WGS sequence"/>
</dbReference>
<dbReference type="EMBL" id="QJNS01000022">
    <property type="protein sequence ID" value="RYO92986.1"/>
    <property type="molecule type" value="Genomic_DNA"/>
</dbReference>
<dbReference type="EC" id="3.2.1.8" evidence="4 11"/>
<dbReference type="PRINTS" id="PR00911">
    <property type="entry name" value="GLHYDRLASE11"/>
</dbReference>
<sequence>MAQRTIEYSGTYQPDGNSYLAVYGWTRDPLVDYYVIENFGSYDPSSQGKKMGSVSCDGGQYDLYQNQRVIWPGGVARQYLSIVVVNGTQRTEKRTGGTVTTGCHFTTWEQNGMGLGSHDFMIVAVEGYWSSGQATIRVDSPPGGLGNGREMTKTGRKWVKTT</sequence>